<keyword evidence="6" id="KW-1185">Reference proteome</keyword>
<dbReference type="InterPro" id="IPR001789">
    <property type="entry name" value="Sig_transdc_resp-reg_receiver"/>
</dbReference>
<keyword evidence="1 2" id="KW-0597">Phosphoprotein</keyword>
<dbReference type="PANTHER" id="PTHR44591">
    <property type="entry name" value="STRESS RESPONSE REGULATOR PROTEIN 1"/>
    <property type="match status" value="1"/>
</dbReference>
<dbReference type="SUPFAM" id="SSF52172">
    <property type="entry name" value="CheY-like"/>
    <property type="match status" value="1"/>
</dbReference>
<dbReference type="PANTHER" id="PTHR44591:SF3">
    <property type="entry name" value="RESPONSE REGULATORY DOMAIN-CONTAINING PROTEIN"/>
    <property type="match status" value="1"/>
</dbReference>
<feature type="domain" description="Response regulatory" evidence="3">
    <location>
        <begin position="3"/>
        <end position="110"/>
    </location>
</feature>
<dbReference type="InterPro" id="IPR005561">
    <property type="entry name" value="ANTAR"/>
</dbReference>
<dbReference type="Gene3D" id="3.40.50.2300">
    <property type="match status" value="1"/>
</dbReference>
<organism evidence="5 6">
    <name type="scientific">Pseudoalteromonas marina</name>
    <dbReference type="NCBI Taxonomy" id="267375"/>
    <lineage>
        <taxon>Bacteria</taxon>
        <taxon>Pseudomonadati</taxon>
        <taxon>Pseudomonadota</taxon>
        <taxon>Gammaproteobacteria</taxon>
        <taxon>Alteromonadales</taxon>
        <taxon>Pseudoalteromonadaceae</taxon>
        <taxon>Pseudoalteromonas</taxon>
    </lineage>
</organism>
<feature type="domain" description="ANTAR" evidence="4">
    <location>
        <begin position="113"/>
        <end position="174"/>
    </location>
</feature>
<evidence type="ECO:0000313" key="6">
    <source>
        <dbReference type="Proteomes" id="UP001177212"/>
    </source>
</evidence>
<reference evidence="5" key="1">
    <citation type="submission" date="2023-07" db="EMBL/GenBank/DDBJ databases">
        <title>Genome content predicts the carbon catabolic preferences of heterotrophic bacteria.</title>
        <authorList>
            <person name="Gralka M."/>
        </authorList>
    </citation>
    <scope>NUCLEOTIDE SEQUENCE</scope>
    <source>
        <strain evidence="5">4G09</strain>
    </source>
</reference>
<sequence>MKKILLIEPNMASQQVIKQKLEQAKFLVHVENNARNGIRATLNNQYDLIIMDFETPDSYGMDISEHINSPIMIMKDEKHTPSRAEENKNFVYLSKPLNVLDNLPLILKTIGTEKKARPKSGKTKRKNHKKESLQIAIGCLISDLGLSQQESYEHIIKIASDKKVCKYLIAENILKKYEKK</sequence>
<evidence type="ECO:0008006" key="7">
    <source>
        <dbReference type="Google" id="ProtNLM"/>
    </source>
</evidence>
<dbReference type="PROSITE" id="PS50921">
    <property type="entry name" value="ANTAR"/>
    <property type="match status" value="1"/>
</dbReference>
<dbReference type="EMBL" id="JAUYVT010000004">
    <property type="protein sequence ID" value="MDP2564387.1"/>
    <property type="molecule type" value="Genomic_DNA"/>
</dbReference>
<dbReference type="SMART" id="SM00448">
    <property type="entry name" value="REC"/>
    <property type="match status" value="1"/>
</dbReference>
<gene>
    <name evidence="5" type="ORF">Q8W34_07055</name>
</gene>
<evidence type="ECO:0000259" key="4">
    <source>
        <dbReference type="PROSITE" id="PS50921"/>
    </source>
</evidence>
<name>A0ABT9FC72_9GAMM</name>
<evidence type="ECO:0000313" key="5">
    <source>
        <dbReference type="EMBL" id="MDP2564387.1"/>
    </source>
</evidence>
<dbReference type="CDD" id="cd00156">
    <property type="entry name" value="REC"/>
    <property type="match status" value="1"/>
</dbReference>
<dbReference type="InterPro" id="IPR050595">
    <property type="entry name" value="Bact_response_regulator"/>
</dbReference>
<accession>A0ABT9FC72</accession>
<protein>
    <recommendedName>
        <fullName evidence="7">Response regulatory domain-containing protein</fullName>
    </recommendedName>
</protein>
<comment type="caution">
    <text evidence="5">The sequence shown here is derived from an EMBL/GenBank/DDBJ whole genome shotgun (WGS) entry which is preliminary data.</text>
</comment>
<feature type="modified residue" description="4-aspartylphosphate" evidence="2">
    <location>
        <position position="52"/>
    </location>
</feature>
<dbReference type="Proteomes" id="UP001177212">
    <property type="component" value="Unassembled WGS sequence"/>
</dbReference>
<proteinExistence type="predicted"/>
<evidence type="ECO:0000256" key="1">
    <source>
        <dbReference type="ARBA" id="ARBA00022553"/>
    </source>
</evidence>
<dbReference type="InterPro" id="IPR011006">
    <property type="entry name" value="CheY-like_superfamily"/>
</dbReference>
<dbReference type="RefSeq" id="WP_305471664.1">
    <property type="nucleotide sequence ID" value="NZ_JAUYVT010000004.1"/>
</dbReference>
<dbReference type="Pfam" id="PF00072">
    <property type="entry name" value="Response_reg"/>
    <property type="match status" value="1"/>
</dbReference>
<dbReference type="PROSITE" id="PS50110">
    <property type="entry name" value="RESPONSE_REGULATORY"/>
    <property type="match status" value="1"/>
</dbReference>
<evidence type="ECO:0000256" key="2">
    <source>
        <dbReference type="PROSITE-ProRule" id="PRU00169"/>
    </source>
</evidence>
<evidence type="ECO:0000259" key="3">
    <source>
        <dbReference type="PROSITE" id="PS50110"/>
    </source>
</evidence>